<evidence type="ECO:0000313" key="2">
    <source>
        <dbReference type="EMBL" id="GAC93812.1"/>
    </source>
</evidence>
<reference evidence="3" key="1">
    <citation type="journal article" date="2013" name="Genome Announc.">
        <title>Draft genome sequence of the basidiomycetous yeast-like fungus Pseudozyma hubeiensis SY62, which produces an abundant amount of the biosurfactant mannosylerythritol lipids.</title>
        <authorList>
            <person name="Konishi M."/>
            <person name="Hatada Y."/>
            <person name="Horiuchi J."/>
        </authorList>
    </citation>
    <scope>NUCLEOTIDE SEQUENCE [LARGE SCALE GENOMIC DNA]</scope>
    <source>
        <strain evidence="3">SY62</strain>
    </source>
</reference>
<accession>R9NYS7</accession>
<feature type="compositionally biased region" description="Basic residues" evidence="1">
    <location>
        <begin position="93"/>
        <end position="117"/>
    </location>
</feature>
<proteinExistence type="predicted"/>
<dbReference type="Proteomes" id="UP000014071">
    <property type="component" value="Unassembled WGS sequence"/>
</dbReference>
<name>R9NYS7_PSEHS</name>
<dbReference type="GeneID" id="24106678"/>
<dbReference type="EMBL" id="DF238778">
    <property type="protein sequence ID" value="GAC93812.1"/>
    <property type="molecule type" value="Genomic_DNA"/>
</dbReference>
<gene>
    <name evidence="2" type="ORF">PHSY_001377</name>
</gene>
<evidence type="ECO:0000256" key="1">
    <source>
        <dbReference type="SAM" id="MobiDB-lite"/>
    </source>
</evidence>
<dbReference type="HOGENOM" id="CLU_1548303_0_0_1"/>
<feature type="region of interest" description="Disordered" evidence="1">
    <location>
        <begin position="65"/>
        <end position="138"/>
    </location>
</feature>
<keyword evidence="3" id="KW-1185">Reference proteome</keyword>
<sequence>MQVVEAGDQCFDIFGSDSLTLDPERARVSRQRCTTAQQYSSTAAVSYQQQQLKLRIAPHDLSLNCESGPAARQSKSGMTGLGSAAPCLDRTTYRRRHHHHHHQPQHHRSQHRQCHPHAAHDSDLPTQASPHTCPLTGAHDFGRLAYKRTIVESRSHSYKDTTSCTSSSRVSIA</sequence>
<organism evidence="2 3">
    <name type="scientific">Pseudozyma hubeiensis (strain SY62)</name>
    <name type="common">Yeast</name>
    <dbReference type="NCBI Taxonomy" id="1305764"/>
    <lineage>
        <taxon>Eukaryota</taxon>
        <taxon>Fungi</taxon>
        <taxon>Dikarya</taxon>
        <taxon>Basidiomycota</taxon>
        <taxon>Ustilaginomycotina</taxon>
        <taxon>Ustilaginomycetes</taxon>
        <taxon>Ustilaginales</taxon>
        <taxon>Ustilaginaceae</taxon>
        <taxon>Pseudozyma</taxon>
    </lineage>
</organism>
<protein>
    <submittedName>
        <fullName evidence="2">Uncharacterized protein</fullName>
    </submittedName>
</protein>
<evidence type="ECO:0000313" key="3">
    <source>
        <dbReference type="Proteomes" id="UP000014071"/>
    </source>
</evidence>
<dbReference type="RefSeq" id="XP_012187399.1">
    <property type="nucleotide sequence ID" value="XM_012332009.1"/>
</dbReference>
<dbReference type="AlphaFoldDB" id="R9NYS7"/>